<protein>
    <submittedName>
        <fullName evidence="1">Uncharacterized protein</fullName>
    </submittedName>
</protein>
<keyword evidence="2" id="KW-1185">Reference proteome</keyword>
<dbReference type="eggNOG" id="ENOG502TJPN">
    <property type="taxonomic scope" value="Eukaryota"/>
</dbReference>
<dbReference type="InterPro" id="IPR009497">
    <property type="entry name" value="Regulator_protein_PHA-1"/>
</dbReference>
<proteinExistence type="predicted"/>
<dbReference type="HOGENOM" id="CLU_039877_0_0_1"/>
<sequence>MEVDEEQHLVYESPASAVFNNFDLVLKILEEETDDIKNNMELRRLNRTFRDAYHVILRKTHQNLKIEYIYPRSRVLAPPRPVPISNDRIYINHCRFKIPNLDNYFPFLRNIVKVKIQSIVVKDLWRLEPSIRLSLYKNIKSLIGHERDSLKKLIGIDEICPENYEDSLWIPEKCEEYGPLRLEHLQESFTKPRVFETLIVPDYLLDDIANSCVESTQFREECLKAVSDFIPANISCKTLILKISEKRNGWIDPETNADAQQRMRMHPITDHQAMPREVMELMLKQWKVQSVVLKFVHQTNRSDYKGEWTRKDWFTRLYFKDSYIHINKSDPSLKIKEVLVDLTDSLRCNVNLRLSYVYNIPRVTYVDLPSIIRRVFSNDKLKILFSHYRISPYSSIARVAGGMMKIINADAPQNLEVEIINMYLAWNTDMDYFKKLTKQEPHLHPAVFRDFHISELPKRVYLSHRTFDRKNPQSYPIIKKEWVGRSFQLINKERNCTIKWTLFENENLLVKNHRIN</sequence>
<dbReference type="AlphaFoldDB" id="G0MLF5"/>
<dbReference type="OrthoDB" id="5909158at2759"/>
<dbReference type="EMBL" id="GL379799">
    <property type="protein sequence ID" value="EGT34703.1"/>
    <property type="molecule type" value="Genomic_DNA"/>
</dbReference>
<evidence type="ECO:0000313" key="1">
    <source>
        <dbReference type="EMBL" id="EGT34703.1"/>
    </source>
</evidence>
<organism evidence="2">
    <name type="scientific">Caenorhabditis brenneri</name>
    <name type="common">Nematode worm</name>
    <dbReference type="NCBI Taxonomy" id="135651"/>
    <lineage>
        <taxon>Eukaryota</taxon>
        <taxon>Metazoa</taxon>
        <taxon>Ecdysozoa</taxon>
        <taxon>Nematoda</taxon>
        <taxon>Chromadorea</taxon>
        <taxon>Rhabditida</taxon>
        <taxon>Rhabditina</taxon>
        <taxon>Rhabditomorpha</taxon>
        <taxon>Rhabditoidea</taxon>
        <taxon>Rhabditidae</taxon>
        <taxon>Peloderinae</taxon>
        <taxon>Caenorhabditis</taxon>
    </lineage>
</organism>
<evidence type="ECO:0000313" key="2">
    <source>
        <dbReference type="Proteomes" id="UP000008068"/>
    </source>
</evidence>
<reference evidence="2" key="1">
    <citation type="submission" date="2011-07" db="EMBL/GenBank/DDBJ databases">
        <authorList>
            <consortium name="Caenorhabditis brenneri Sequencing and Analysis Consortium"/>
            <person name="Wilson R.K."/>
        </authorList>
    </citation>
    <scope>NUCLEOTIDE SEQUENCE [LARGE SCALE GENOMIC DNA]</scope>
    <source>
        <strain evidence="2">PB2801</strain>
    </source>
</reference>
<dbReference type="Proteomes" id="UP000008068">
    <property type="component" value="Unassembled WGS sequence"/>
</dbReference>
<dbReference type="OMA" id="FSHYRIS"/>
<gene>
    <name evidence="1" type="ORF">CAEBREN_09648</name>
</gene>
<dbReference type="Pfam" id="PF06542">
    <property type="entry name" value="PHA-1"/>
    <property type="match status" value="1"/>
</dbReference>
<name>G0MLF5_CAEBE</name>
<accession>G0MLF5</accession>
<dbReference type="InParanoid" id="G0MLF5"/>